<proteinExistence type="predicted"/>
<dbReference type="GO" id="GO:0006511">
    <property type="term" value="P:ubiquitin-dependent protein catabolic process"/>
    <property type="evidence" value="ECO:0007669"/>
    <property type="project" value="InterPro"/>
</dbReference>
<dbReference type="Pfam" id="PF01466">
    <property type="entry name" value="Skp1"/>
    <property type="match status" value="1"/>
</dbReference>
<dbReference type="SUPFAM" id="SSF81382">
    <property type="entry name" value="Skp1 dimerisation domain-like"/>
    <property type="match status" value="1"/>
</dbReference>
<dbReference type="InterPro" id="IPR036296">
    <property type="entry name" value="SKP1-like_dim_sf"/>
</dbReference>
<dbReference type="InterPro" id="IPR011333">
    <property type="entry name" value="SKP1/BTB/POZ_sf"/>
</dbReference>
<reference evidence="2" key="1">
    <citation type="journal article" date="2012" name="Proc. Natl. Acad. Sci. U.S.A.">
        <title>Antigenic diversity is generated by distinct evolutionary mechanisms in African trypanosome species.</title>
        <authorList>
            <person name="Jackson A.P."/>
            <person name="Berry A."/>
            <person name="Aslett M."/>
            <person name="Allison H.C."/>
            <person name="Burton P."/>
            <person name="Vavrova-Anderson J."/>
            <person name="Brown R."/>
            <person name="Browne H."/>
            <person name="Corton N."/>
            <person name="Hauser H."/>
            <person name="Gamble J."/>
            <person name="Gilderthorp R."/>
            <person name="Marcello L."/>
            <person name="McQuillan J."/>
            <person name="Otto T.D."/>
            <person name="Quail M.A."/>
            <person name="Sanders M.J."/>
            <person name="van Tonder A."/>
            <person name="Ginger M.L."/>
            <person name="Field M.C."/>
            <person name="Barry J.D."/>
            <person name="Hertz-Fowler C."/>
            <person name="Berriman M."/>
        </authorList>
    </citation>
    <scope>NUCLEOTIDE SEQUENCE</scope>
    <source>
        <strain evidence="2">IL3000</strain>
    </source>
</reference>
<dbReference type="VEuPathDB" id="TriTrypDB:TcIL3000_10_9820"/>
<sequence>MTNHLVIFIGSDGRRAATTRSAATQASLVLRDLLDRREPTMNVVKKTVGERRGVSDVFDDFIAVKEGGIPTIELPFPHATGSILGRICAHMTYRYDNQPLNETKEPLAVRSSYSKSDRKGCPFGGNIGRNVMPEIPRPMVLPLMDYLDCFDQKFIEDWDDVMTVQMVKLATLLNYEELLNLASAKLASCLLEKSVEGLRTFLGVESDFDSDEEAALNKEYGRYISEK</sequence>
<accession>G0UXT7</accession>
<evidence type="ECO:0000313" key="2">
    <source>
        <dbReference type="EMBL" id="CCC94204.1"/>
    </source>
</evidence>
<feature type="domain" description="SKP1 component dimerisation" evidence="1">
    <location>
        <begin position="177"/>
        <end position="220"/>
    </location>
</feature>
<dbReference type="InterPro" id="IPR016072">
    <property type="entry name" value="Skp1_comp_dimer"/>
</dbReference>
<dbReference type="EMBL" id="HE575323">
    <property type="protein sequence ID" value="CCC94204.1"/>
    <property type="molecule type" value="Genomic_DNA"/>
</dbReference>
<name>G0UXT7_TRYCI</name>
<gene>
    <name evidence="2" type="ORF">TCIL3000_10_9820</name>
</gene>
<dbReference type="AlphaFoldDB" id="G0UXT7"/>
<dbReference type="Gene3D" id="3.30.710.10">
    <property type="entry name" value="Potassium Channel Kv1.1, Chain A"/>
    <property type="match status" value="1"/>
</dbReference>
<protein>
    <recommendedName>
        <fullName evidence="1">SKP1 component dimerisation domain-containing protein</fullName>
    </recommendedName>
</protein>
<evidence type="ECO:0000259" key="1">
    <source>
        <dbReference type="Pfam" id="PF01466"/>
    </source>
</evidence>
<organism evidence="2">
    <name type="scientific">Trypanosoma congolense (strain IL3000)</name>
    <dbReference type="NCBI Taxonomy" id="1068625"/>
    <lineage>
        <taxon>Eukaryota</taxon>
        <taxon>Discoba</taxon>
        <taxon>Euglenozoa</taxon>
        <taxon>Kinetoplastea</taxon>
        <taxon>Metakinetoplastina</taxon>
        <taxon>Trypanosomatida</taxon>
        <taxon>Trypanosomatidae</taxon>
        <taxon>Trypanosoma</taxon>
        <taxon>Nannomonas</taxon>
    </lineage>
</organism>